<sequence>MVPKKGVSPYRMRLHPHLREIPLCLRRSVSKASNMKIPKWVKRVAVAIFALVALLLITGFVFESISRYNAGKIIPNGRFAEVGHHRLHYLQKGTGSPTIVFETAFDPAGHLQWFNMQQVLAAYTTTISYDRAGILWSERGGNPKTGDKIAEELHLLLEKSGAPKPYILVGHSLGGVLTRFFVRKYPHDVAGVILIDSQHPDNEKFLSPELSKMVNQGLPGGFLKFANAFGLARLMFGNMFPQNGQYTYQNSIMPALLHKSAYAVLEEQDGMPSIKKEASKIRSFGSIPLCVISATDENRFDSFIKDEKLKAEMVAAWDKMQKDQLGLSAISRQILVPNSGHYINQDQPKAIEEAVKAMILTTRHKKPTPLGQLAQ</sequence>
<dbReference type="AlphaFoldDB" id="A0A3N4PXY2"/>
<dbReference type="SUPFAM" id="SSF53474">
    <property type="entry name" value="alpha/beta-Hydrolases"/>
    <property type="match status" value="1"/>
</dbReference>
<keyword evidence="1" id="KW-1133">Transmembrane helix</keyword>
<organism evidence="3 4">
    <name type="scientific">Chitinophaga lutea</name>
    <dbReference type="NCBI Taxonomy" id="2488634"/>
    <lineage>
        <taxon>Bacteria</taxon>
        <taxon>Pseudomonadati</taxon>
        <taxon>Bacteroidota</taxon>
        <taxon>Chitinophagia</taxon>
        <taxon>Chitinophagales</taxon>
        <taxon>Chitinophagaceae</taxon>
        <taxon>Chitinophaga</taxon>
    </lineage>
</organism>
<dbReference type="Proteomes" id="UP000278351">
    <property type="component" value="Unassembled WGS sequence"/>
</dbReference>
<dbReference type="GO" id="GO:0016787">
    <property type="term" value="F:hydrolase activity"/>
    <property type="evidence" value="ECO:0007669"/>
    <property type="project" value="UniProtKB-KW"/>
</dbReference>
<dbReference type="PANTHER" id="PTHR43139:SF52">
    <property type="entry name" value="SI:DKEY-122A22.2"/>
    <property type="match status" value="1"/>
</dbReference>
<protein>
    <submittedName>
        <fullName evidence="3">Alpha/beta hydrolase</fullName>
    </submittedName>
</protein>
<accession>A0A3N4PXY2</accession>
<keyword evidence="1" id="KW-0472">Membrane</keyword>
<name>A0A3N4PXY2_9BACT</name>
<dbReference type="InterPro" id="IPR052370">
    <property type="entry name" value="Meta-cleavage_hydrolase"/>
</dbReference>
<keyword evidence="1" id="KW-0812">Transmembrane</keyword>
<evidence type="ECO:0000259" key="2">
    <source>
        <dbReference type="Pfam" id="PF00561"/>
    </source>
</evidence>
<keyword evidence="3" id="KW-0378">Hydrolase</keyword>
<dbReference type="PANTHER" id="PTHR43139">
    <property type="entry name" value="SI:DKEY-122A22.2"/>
    <property type="match status" value="1"/>
</dbReference>
<dbReference type="InterPro" id="IPR029058">
    <property type="entry name" value="AB_hydrolase_fold"/>
</dbReference>
<feature type="domain" description="AB hydrolase-1" evidence="2">
    <location>
        <begin position="107"/>
        <end position="233"/>
    </location>
</feature>
<dbReference type="Gene3D" id="3.40.50.1820">
    <property type="entry name" value="alpha/beta hydrolase"/>
    <property type="match status" value="1"/>
</dbReference>
<gene>
    <name evidence="3" type="ORF">EGT74_18130</name>
</gene>
<reference evidence="3 4" key="1">
    <citation type="submission" date="2018-11" db="EMBL/GenBank/DDBJ databases">
        <title>Chitinophaga lutea sp.nov., isolate from arsenic contaminated soil.</title>
        <authorList>
            <person name="Zong Y."/>
        </authorList>
    </citation>
    <scope>NUCLEOTIDE SEQUENCE [LARGE SCALE GENOMIC DNA]</scope>
    <source>
        <strain evidence="3 4">ZY74</strain>
    </source>
</reference>
<comment type="caution">
    <text evidence="3">The sequence shown here is derived from an EMBL/GenBank/DDBJ whole genome shotgun (WGS) entry which is preliminary data.</text>
</comment>
<evidence type="ECO:0000313" key="3">
    <source>
        <dbReference type="EMBL" id="RPE08937.1"/>
    </source>
</evidence>
<evidence type="ECO:0000313" key="4">
    <source>
        <dbReference type="Proteomes" id="UP000278351"/>
    </source>
</evidence>
<evidence type="ECO:0000256" key="1">
    <source>
        <dbReference type="SAM" id="Phobius"/>
    </source>
</evidence>
<keyword evidence="4" id="KW-1185">Reference proteome</keyword>
<proteinExistence type="predicted"/>
<dbReference type="InterPro" id="IPR000073">
    <property type="entry name" value="AB_hydrolase_1"/>
</dbReference>
<dbReference type="EMBL" id="RPDH01000002">
    <property type="protein sequence ID" value="RPE08937.1"/>
    <property type="molecule type" value="Genomic_DNA"/>
</dbReference>
<dbReference type="Pfam" id="PF00561">
    <property type="entry name" value="Abhydrolase_1"/>
    <property type="match status" value="1"/>
</dbReference>
<feature type="transmembrane region" description="Helical" evidence="1">
    <location>
        <begin position="44"/>
        <end position="62"/>
    </location>
</feature>